<dbReference type="GeneID" id="98399291"/>
<organism evidence="1 2">
    <name type="scientific">Cupriavidus basilensis</name>
    <dbReference type="NCBI Taxonomy" id="68895"/>
    <lineage>
        <taxon>Bacteria</taxon>
        <taxon>Pseudomonadati</taxon>
        <taxon>Pseudomonadota</taxon>
        <taxon>Betaproteobacteria</taxon>
        <taxon>Burkholderiales</taxon>
        <taxon>Burkholderiaceae</taxon>
        <taxon>Cupriavidus</taxon>
    </lineage>
</organism>
<evidence type="ECO:0000313" key="2">
    <source>
        <dbReference type="Proteomes" id="UP000397656"/>
    </source>
</evidence>
<dbReference type="RefSeq" id="WP_150985359.1">
    <property type="nucleotide sequence ID" value="NZ_CP062803.1"/>
</dbReference>
<evidence type="ECO:0000313" key="1">
    <source>
        <dbReference type="EMBL" id="QOT76571.1"/>
    </source>
</evidence>
<name>A0A643FXA0_9BURK</name>
<protein>
    <submittedName>
        <fullName evidence="1">Uncharacterized protein</fullName>
    </submittedName>
</protein>
<sequence>MQVITIPGSTLATIVTKSQAKSQRVLLRRWGFSEQEAAGLLPDLPSLEGRLEWTVDEQARPRPDLIIHLVDATRLSGVFGGARWNAMGPVDAMRRAHRRGTSEIAVVLGSTQHLPVDRVGCWVLAGERSLAAALSIMARTAIEPLFAADAGKRSGFHELAAMNALCILTREQEPNREALSRRIMSVLWTAVNRSYATPARLLVAAQTHVMDHVDSFNPHLLQRIRAFRRNSGSLDLSADIAIAYPWPATDVPAL</sequence>
<gene>
    <name evidence="1" type="ORF">F7R26_000175</name>
</gene>
<dbReference type="AlphaFoldDB" id="A0A643FXA0"/>
<accession>A0A643FXA0</accession>
<reference evidence="1 2" key="1">
    <citation type="submission" date="2020-10" db="EMBL/GenBank/DDBJ databases">
        <title>Complete genome sequence of Cupriavidus basilensis CCUG 49340T.</title>
        <authorList>
            <person name="Salva-Serra F."/>
            <person name="Donoso R.A."/>
            <person name="Cho K.H."/>
            <person name="Yoo J.A."/>
            <person name="Lee K."/>
            <person name="Yoon S.-H."/>
            <person name="Perez-Pantoja D."/>
            <person name="Moore E.R.B."/>
        </authorList>
    </citation>
    <scope>NUCLEOTIDE SEQUENCE [LARGE SCALE GENOMIC DNA]</scope>
    <source>
        <strain evidence="2">CCUG 49340</strain>
    </source>
</reference>
<dbReference type="Proteomes" id="UP000397656">
    <property type="component" value="Chromosome 1"/>
</dbReference>
<proteinExistence type="predicted"/>
<dbReference type="EMBL" id="CP062803">
    <property type="protein sequence ID" value="QOT76571.1"/>
    <property type="molecule type" value="Genomic_DNA"/>
</dbReference>